<proteinExistence type="predicted"/>
<dbReference type="EMBL" id="BSRX01000048">
    <property type="protein sequence ID" value="GLW58175.1"/>
    <property type="molecule type" value="Genomic_DNA"/>
</dbReference>
<comment type="caution">
    <text evidence="1">The sequence shown here is derived from an EMBL/GenBank/DDBJ whole genome shotgun (WGS) entry which is preliminary data.</text>
</comment>
<evidence type="ECO:0000313" key="1">
    <source>
        <dbReference type="EMBL" id="GLW58175.1"/>
    </source>
</evidence>
<gene>
    <name evidence="1" type="ORF">Kpho01_61860</name>
</gene>
<name>A0A9W6PKW9_9ACTN</name>
<protein>
    <submittedName>
        <fullName evidence="1">Uncharacterized protein</fullName>
    </submittedName>
</protein>
<dbReference type="Proteomes" id="UP001165143">
    <property type="component" value="Unassembled WGS sequence"/>
</dbReference>
<evidence type="ECO:0000313" key="2">
    <source>
        <dbReference type="Proteomes" id="UP001165143"/>
    </source>
</evidence>
<organism evidence="1 2">
    <name type="scientific">Kitasatospora phosalacinea</name>
    <dbReference type="NCBI Taxonomy" id="2065"/>
    <lineage>
        <taxon>Bacteria</taxon>
        <taxon>Bacillati</taxon>
        <taxon>Actinomycetota</taxon>
        <taxon>Actinomycetes</taxon>
        <taxon>Kitasatosporales</taxon>
        <taxon>Streptomycetaceae</taxon>
        <taxon>Kitasatospora</taxon>
    </lineage>
</organism>
<dbReference type="OrthoDB" id="10015646at2"/>
<reference evidence="1" key="1">
    <citation type="submission" date="2023-02" db="EMBL/GenBank/DDBJ databases">
        <title>Kitasatospora phosalacinea NBRC 14362.</title>
        <authorList>
            <person name="Ichikawa N."/>
            <person name="Sato H."/>
            <person name="Tonouchi N."/>
        </authorList>
    </citation>
    <scope>NUCLEOTIDE SEQUENCE</scope>
    <source>
        <strain evidence="1">NBRC 14362</strain>
    </source>
</reference>
<accession>A0A9W6PKW9</accession>
<sequence length="155" mass="15819">MPPLTTALAHAQPDTAETGSIAAWAIRRLGDALHDSPTPAASARALTAVETSLYEIEEALRLAAESAAGHDDSTPVVDQLSSAALTVVRLRTQVEAAAVRLRGSAPVPAPATRAERRRAAAAASAYAAATVKPSPATATAFELAANAGFVARSLR</sequence>
<dbReference type="AlphaFoldDB" id="A0A9W6PKW9"/>
<dbReference type="RefSeq" id="WP_035789921.1">
    <property type="nucleotide sequence ID" value="NZ_BSRX01000048.1"/>
</dbReference>